<dbReference type="GO" id="GO:0005886">
    <property type="term" value="C:plasma membrane"/>
    <property type="evidence" value="ECO:0007669"/>
    <property type="project" value="TreeGrafter"/>
</dbReference>
<dbReference type="AlphaFoldDB" id="A0A8J6NXP0"/>
<organism evidence="9 10">
    <name type="scientific">Candidatus Desulfatibia profunda</name>
    <dbReference type="NCBI Taxonomy" id="2841695"/>
    <lineage>
        <taxon>Bacteria</taxon>
        <taxon>Pseudomonadati</taxon>
        <taxon>Thermodesulfobacteriota</taxon>
        <taxon>Desulfobacteria</taxon>
        <taxon>Desulfobacterales</taxon>
        <taxon>Desulfobacterales incertae sedis</taxon>
        <taxon>Candidatus Desulfatibia</taxon>
    </lineage>
</organism>
<evidence type="ECO:0000256" key="2">
    <source>
        <dbReference type="ARBA" id="ARBA00022676"/>
    </source>
</evidence>
<dbReference type="PANTHER" id="PTHR48090">
    <property type="entry name" value="UNDECAPRENYL-PHOSPHATE 4-DEOXY-4-FORMAMIDO-L-ARABINOSE TRANSFERASE-RELATED"/>
    <property type="match status" value="1"/>
</dbReference>
<dbReference type="EMBL" id="JACNJH010000209">
    <property type="protein sequence ID" value="MBC8362683.1"/>
    <property type="molecule type" value="Genomic_DNA"/>
</dbReference>
<evidence type="ECO:0000313" key="10">
    <source>
        <dbReference type="Proteomes" id="UP000603434"/>
    </source>
</evidence>
<feature type="domain" description="Glycosyltransferase 2-like" evidence="8">
    <location>
        <begin position="10"/>
        <end position="88"/>
    </location>
</feature>
<dbReference type="InterPro" id="IPR050256">
    <property type="entry name" value="Glycosyltransferase_2"/>
</dbReference>
<dbReference type="InterPro" id="IPR001173">
    <property type="entry name" value="Glyco_trans_2-like"/>
</dbReference>
<dbReference type="PANTHER" id="PTHR48090:SF3">
    <property type="entry name" value="UNDECAPRENYL-PHOSPHATE 4-DEOXY-4-FORMAMIDO-L-ARABINOSE TRANSFERASE"/>
    <property type="match status" value="1"/>
</dbReference>
<dbReference type="GO" id="GO:0099621">
    <property type="term" value="F:undecaprenyl-phosphate 4-deoxy-4-formamido-L-arabinose transferase activity"/>
    <property type="evidence" value="ECO:0007669"/>
    <property type="project" value="TreeGrafter"/>
</dbReference>
<dbReference type="InterPro" id="IPR029044">
    <property type="entry name" value="Nucleotide-diphossugar_trans"/>
</dbReference>
<keyword evidence="3" id="KW-0808">Transferase</keyword>
<proteinExistence type="predicted"/>
<evidence type="ECO:0000256" key="1">
    <source>
        <dbReference type="ARBA" id="ARBA00022475"/>
    </source>
</evidence>
<sequence>MNVNPVVSVSIVIPVYNEAANLEELIRCCVTACDTLARPYEIILVDDGSNDDSAAIITRAAEQKHGNIIGVTLNRNYGQHAAVMAGFSE</sequence>
<evidence type="ECO:0000313" key="9">
    <source>
        <dbReference type="EMBL" id="MBC8362683.1"/>
    </source>
</evidence>
<evidence type="ECO:0000259" key="8">
    <source>
        <dbReference type="Pfam" id="PF00535"/>
    </source>
</evidence>
<dbReference type="SUPFAM" id="SSF53448">
    <property type="entry name" value="Nucleotide-diphospho-sugar transferases"/>
    <property type="match status" value="1"/>
</dbReference>
<keyword evidence="5" id="KW-0448">Lipopolysaccharide biosynthesis</keyword>
<evidence type="ECO:0000256" key="4">
    <source>
        <dbReference type="ARBA" id="ARBA00022692"/>
    </source>
</evidence>
<comment type="caution">
    <text evidence="9">The sequence shown here is derived from an EMBL/GenBank/DDBJ whole genome shotgun (WGS) entry which is preliminary data.</text>
</comment>
<keyword evidence="6" id="KW-1133">Transmembrane helix</keyword>
<evidence type="ECO:0000256" key="3">
    <source>
        <dbReference type="ARBA" id="ARBA00022679"/>
    </source>
</evidence>
<gene>
    <name evidence="9" type="ORF">H8E23_14955</name>
</gene>
<keyword evidence="2" id="KW-0328">Glycosyltransferase</keyword>
<keyword evidence="7" id="KW-0472">Membrane</keyword>
<dbReference type="Pfam" id="PF00535">
    <property type="entry name" value="Glycos_transf_2"/>
    <property type="match status" value="1"/>
</dbReference>
<keyword evidence="1" id="KW-1003">Cell membrane</keyword>
<reference evidence="9 10" key="1">
    <citation type="submission" date="2020-08" db="EMBL/GenBank/DDBJ databases">
        <title>Bridging the membrane lipid divide: bacteria of the FCB group superphylum have the potential to synthesize archaeal ether lipids.</title>
        <authorList>
            <person name="Villanueva L."/>
            <person name="Von Meijenfeldt F.A.B."/>
            <person name="Westbye A.B."/>
            <person name="Yadav S."/>
            <person name="Hopmans E.C."/>
            <person name="Dutilh B.E."/>
            <person name="Sinninghe Damste J.S."/>
        </authorList>
    </citation>
    <scope>NUCLEOTIDE SEQUENCE [LARGE SCALE GENOMIC DNA]</scope>
    <source>
        <strain evidence="9">NIOZ-UU30</strain>
    </source>
</reference>
<dbReference type="Proteomes" id="UP000603434">
    <property type="component" value="Unassembled WGS sequence"/>
</dbReference>
<evidence type="ECO:0000256" key="7">
    <source>
        <dbReference type="ARBA" id="ARBA00023136"/>
    </source>
</evidence>
<dbReference type="GO" id="GO:0009103">
    <property type="term" value="P:lipopolysaccharide biosynthetic process"/>
    <property type="evidence" value="ECO:0007669"/>
    <property type="project" value="UniProtKB-KW"/>
</dbReference>
<evidence type="ECO:0000256" key="6">
    <source>
        <dbReference type="ARBA" id="ARBA00022989"/>
    </source>
</evidence>
<evidence type="ECO:0000256" key="5">
    <source>
        <dbReference type="ARBA" id="ARBA00022985"/>
    </source>
</evidence>
<dbReference type="Gene3D" id="3.90.550.10">
    <property type="entry name" value="Spore Coat Polysaccharide Biosynthesis Protein SpsA, Chain A"/>
    <property type="match status" value="1"/>
</dbReference>
<protein>
    <submittedName>
        <fullName evidence="9">Glycosyltransferase</fullName>
    </submittedName>
</protein>
<keyword evidence="4" id="KW-0812">Transmembrane</keyword>
<name>A0A8J6NXP0_9BACT</name>
<accession>A0A8J6NXP0</accession>